<protein>
    <recommendedName>
        <fullName evidence="5">ESX-1 secretion-associated protein</fullName>
    </recommendedName>
</protein>
<evidence type="ECO:0000313" key="3">
    <source>
        <dbReference type="Proteomes" id="UP000076321"/>
    </source>
</evidence>
<sequence>MTYKIDGDLDAIMRQSQMISDTVTSLQGVSQRVTGAVVEGVSASSGRWADRLGEVEGNRHGAVTGRVAPAYQEGADGLRAGHATYSEADALAASEGAKADFGIAAQL</sequence>
<reference evidence="1 3" key="1">
    <citation type="submission" date="2015-12" db="EMBL/GenBank/DDBJ databases">
        <title>Amycolatopsis regifaucium genome sequencing and assembly.</title>
        <authorList>
            <person name="Mayilraj S."/>
        </authorList>
    </citation>
    <scope>NUCLEOTIDE SEQUENCE [LARGE SCALE GENOMIC DNA]</scope>
    <source>
        <strain evidence="1 3">GY080</strain>
    </source>
</reference>
<organism evidence="1 3">
    <name type="scientific">Amycolatopsis regifaucium</name>
    <dbReference type="NCBI Taxonomy" id="546365"/>
    <lineage>
        <taxon>Bacteria</taxon>
        <taxon>Bacillati</taxon>
        <taxon>Actinomycetota</taxon>
        <taxon>Actinomycetes</taxon>
        <taxon>Pseudonocardiales</taxon>
        <taxon>Pseudonocardiaceae</taxon>
        <taxon>Amycolatopsis</taxon>
    </lineage>
</organism>
<accession>A0A154MA91</accession>
<dbReference type="RefSeq" id="WP_061986695.1">
    <property type="nucleotide sequence ID" value="NZ_FOPQ01000003.1"/>
</dbReference>
<evidence type="ECO:0000313" key="4">
    <source>
        <dbReference type="Proteomes" id="UP000186883"/>
    </source>
</evidence>
<gene>
    <name evidence="2" type="ORF">ATP06_0230550</name>
    <name evidence="1" type="ORF">AVL48_05535</name>
</gene>
<dbReference type="Proteomes" id="UP000076321">
    <property type="component" value="Unassembled WGS sequence"/>
</dbReference>
<name>A0A154MA91_9PSEU</name>
<proteinExistence type="predicted"/>
<evidence type="ECO:0000313" key="2">
    <source>
        <dbReference type="EMBL" id="OKA04735.1"/>
    </source>
</evidence>
<reference evidence="2 4" key="2">
    <citation type="submission" date="2016-11" db="EMBL/GenBank/DDBJ databases">
        <title>Genome sequencing of Amycolatopsis regifaucium.</title>
        <authorList>
            <person name="Mayilraj S."/>
            <person name="Kaur N."/>
        </authorList>
    </citation>
    <scope>NUCLEOTIDE SEQUENCE [LARGE SCALE GENOMIC DNA]</scope>
    <source>
        <strain evidence="2 4">GY080</strain>
    </source>
</reference>
<dbReference type="Proteomes" id="UP000186883">
    <property type="component" value="Unassembled WGS sequence"/>
</dbReference>
<evidence type="ECO:0000313" key="1">
    <source>
        <dbReference type="EMBL" id="KZB81472.1"/>
    </source>
</evidence>
<dbReference type="EMBL" id="LOBU02000021">
    <property type="protein sequence ID" value="OKA04735.1"/>
    <property type="molecule type" value="Genomic_DNA"/>
</dbReference>
<keyword evidence="4" id="KW-1185">Reference proteome</keyword>
<dbReference type="AlphaFoldDB" id="A0A154MA91"/>
<evidence type="ECO:0008006" key="5">
    <source>
        <dbReference type="Google" id="ProtNLM"/>
    </source>
</evidence>
<dbReference type="EMBL" id="LQCI01000034">
    <property type="protein sequence ID" value="KZB81472.1"/>
    <property type="molecule type" value="Genomic_DNA"/>
</dbReference>
<comment type="caution">
    <text evidence="1">The sequence shown here is derived from an EMBL/GenBank/DDBJ whole genome shotgun (WGS) entry which is preliminary data.</text>
</comment>